<dbReference type="PANTHER" id="PTHR36153:SF1">
    <property type="entry name" value="TYPE VI SECRETION SYSTEM COMPONENT TSSM1"/>
    <property type="match status" value="1"/>
</dbReference>
<keyword evidence="1" id="KW-1133">Transmembrane helix</keyword>
<sequence length="1168" mass="126138">MTAHPERQAAAEPARNAADGATKARLQGLANVAGAALLIWLSAPLLSIGGRHPFDGRGARLALLLALAGALVLAGLVRRWLRQRRNAQLFAQLQASDDASQALTQRFASAMQLLRAGLGARGGGAPAHWWQRRRQVYQLPWYLFIGAPGAGKTTALLNAGLRFPLAERLGAAPVAGIGGTRQCDWWFTDQAVFIDTAGRYTTQDSRGDQDASEWRLFLQLLRRHRAVQPINGVIVTVSAPDLLQGGAELAHQAAAVDRRLQELRTQLGLSFPVYLLVTKADLLAGFIESFGDFDPAQREQPWGITCELGDRGADVPDDLAVRLAELPARLAAAVPQRLQAEPLPERRSAIFHFPAQIEALLPALDGFARRAFRHAADAPAQPLRGIHFSSGTQEGNPIDRVIGDLSRSYGFGLTPREVEPGRGKAFFLAGWLTRLVIAEAPLAGFSLARRRRRRWLEATAGATAALLMLLACVAWLHSYRQNSEYVAAVRERVQRVTQEVGPARDGRIDRLLPLYALLHQLASSGSVDPDSPDDVPWGLGFGLFQGPRLARSADQTYHRVLDRSFAPLVVERLTQAVRQEQDAATRYEALRVALMLVTPGRLQRGEVQRWAAHAYAAPGAATVAPGAGEQEEWLRHFDALLERNAVLEAMRLDETTLQAARTALSAVPLEQRVHDRLLRRARERLGGAQALAELAGPAAVLAFAPADAAVAPPAIAAPLTREAWRSVIEPAVEPTIAEMADEAEWVLGERSPALRRLLTDRETRVPVARGVGQRHAQATIAAWDRLLGTLALQAPADTEALARFATELAAPDSALRQLLRRVAAEFAVPEIGGASVSPAAQARDATLAAHFEGLRDYAAKAVADRATGGAAAGALDRLLVPLAAALQDPAGARAGELVRELRAESAAAPPPVRAMWLALAEALAAAQKRALERRLGGSLAELAQACRRLTAERFPFAAGATRDLPYADFARLFGPQGLFDSVFRQHIAPRIDSRQRPWRLLDDADAPPQAVAALRAFESAEDIRRLFFPGGRGLPQLRLELTPQAMDPELLLFSLDVDGQLLRYENGPRRPKALQWPGPAATQKVVLRILPAGPNGIGAEVHEGPWALLRVLQRHGLTRGGAARTVLARIEVDGRALQLDVQAEAGAGGPASAALLGELGRFRCPEPW</sequence>
<dbReference type="InterPro" id="IPR025743">
    <property type="entry name" value="TssM1_N"/>
</dbReference>
<feature type="transmembrane region" description="Helical" evidence="1">
    <location>
        <begin position="61"/>
        <end position="81"/>
    </location>
</feature>
<evidence type="ECO:0000313" key="6">
    <source>
        <dbReference type="Proteomes" id="UP000737171"/>
    </source>
</evidence>
<dbReference type="RefSeq" id="WP_173122316.1">
    <property type="nucleotide sequence ID" value="NZ_JABRWJ010000003.1"/>
</dbReference>
<dbReference type="EMBL" id="JABRWJ010000003">
    <property type="protein sequence ID" value="NRF67181.1"/>
    <property type="molecule type" value="Genomic_DNA"/>
</dbReference>
<dbReference type="SUPFAM" id="SSF52540">
    <property type="entry name" value="P-loop containing nucleoside triphosphate hydrolases"/>
    <property type="match status" value="1"/>
</dbReference>
<dbReference type="InterPro" id="IPR017731">
    <property type="entry name" value="TssM1-like"/>
</dbReference>
<dbReference type="Pfam" id="PF14331">
    <property type="entry name" value="IcmF-related_N"/>
    <property type="match status" value="1"/>
</dbReference>
<dbReference type="InterPro" id="IPR027417">
    <property type="entry name" value="P-loop_NTPase"/>
</dbReference>
<dbReference type="PANTHER" id="PTHR36153">
    <property type="entry name" value="INNER MEMBRANE PROTEIN-RELATED"/>
    <property type="match status" value="1"/>
</dbReference>
<dbReference type="Pfam" id="PF06761">
    <property type="entry name" value="IcmF-related"/>
    <property type="match status" value="1"/>
</dbReference>
<feature type="domain" description="IcmF-related" evidence="3">
    <location>
        <begin position="519"/>
        <end position="825"/>
    </location>
</feature>
<dbReference type="InterPro" id="IPR009612">
    <property type="entry name" value="IcmF-rel"/>
</dbReference>
<protein>
    <submittedName>
        <fullName evidence="5">Type VI secretion system membrane subunit TssM</fullName>
    </submittedName>
</protein>
<dbReference type="Gene3D" id="3.40.50.300">
    <property type="entry name" value="P-loop containing nucleotide triphosphate hydrolases"/>
    <property type="match status" value="1"/>
</dbReference>
<proteinExistence type="predicted"/>
<feature type="domain" description="Type VI secretion system component TssM1 N-terminal" evidence="4">
    <location>
        <begin position="208"/>
        <end position="461"/>
    </location>
</feature>
<dbReference type="Proteomes" id="UP000737171">
    <property type="component" value="Unassembled WGS sequence"/>
</dbReference>
<dbReference type="InterPro" id="IPR010623">
    <property type="entry name" value="IcmF_C"/>
</dbReference>
<keyword evidence="1" id="KW-0472">Membrane</keyword>
<evidence type="ECO:0000313" key="5">
    <source>
        <dbReference type="EMBL" id="NRF67181.1"/>
    </source>
</evidence>
<keyword evidence="1" id="KW-0812">Transmembrane</keyword>
<feature type="domain" description="Type VI secretion system IcmF C-terminal" evidence="2">
    <location>
        <begin position="1040"/>
        <end position="1144"/>
    </location>
</feature>
<evidence type="ECO:0000256" key="1">
    <source>
        <dbReference type="SAM" id="Phobius"/>
    </source>
</evidence>
<gene>
    <name evidence="5" type="primary">tssM</name>
    <name evidence="5" type="ORF">HLB44_09320</name>
</gene>
<name>A0ABX2EF01_9BURK</name>
<evidence type="ECO:0000259" key="2">
    <source>
        <dbReference type="Pfam" id="PF06744"/>
    </source>
</evidence>
<organism evidence="5 6">
    <name type="scientific">Pseudaquabacterium terrae</name>
    <dbReference type="NCBI Taxonomy" id="2732868"/>
    <lineage>
        <taxon>Bacteria</taxon>
        <taxon>Pseudomonadati</taxon>
        <taxon>Pseudomonadota</taxon>
        <taxon>Betaproteobacteria</taxon>
        <taxon>Burkholderiales</taxon>
        <taxon>Sphaerotilaceae</taxon>
        <taxon>Pseudaquabacterium</taxon>
    </lineage>
</organism>
<feature type="transmembrane region" description="Helical" evidence="1">
    <location>
        <begin position="29"/>
        <end position="49"/>
    </location>
</feature>
<evidence type="ECO:0000259" key="3">
    <source>
        <dbReference type="Pfam" id="PF06761"/>
    </source>
</evidence>
<keyword evidence="6" id="KW-1185">Reference proteome</keyword>
<dbReference type="InterPro" id="IPR053156">
    <property type="entry name" value="T6SS_TssM-like"/>
</dbReference>
<feature type="transmembrane region" description="Helical" evidence="1">
    <location>
        <begin position="455"/>
        <end position="476"/>
    </location>
</feature>
<dbReference type="Pfam" id="PF06744">
    <property type="entry name" value="IcmF_C"/>
    <property type="match status" value="1"/>
</dbReference>
<evidence type="ECO:0000259" key="4">
    <source>
        <dbReference type="Pfam" id="PF14331"/>
    </source>
</evidence>
<dbReference type="NCBIfam" id="TIGR03348">
    <property type="entry name" value="VI_IcmF"/>
    <property type="match status" value="1"/>
</dbReference>
<reference evidence="5 6" key="1">
    <citation type="submission" date="2020-05" db="EMBL/GenBank/DDBJ databases">
        <title>Aquincola sp. isolate from soil.</title>
        <authorList>
            <person name="Han J."/>
            <person name="Kim D.-U."/>
        </authorList>
    </citation>
    <scope>NUCLEOTIDE SEQUENCE [LARGE SCALE GENOMIC DNA]</scope>
    <source>
        <strain evidence="5 6">S2</strain>
    </source>
</reference>
<comment type="caution">
    <text evidence="5">The sequence shown here is derived from an EMBL/GenBank/DDBJ whole genome shotgun (WGS) entry which is preliminary data.</text>
</comment>
<accession>A0ABX2EF01</accession>